<dbReference type="SUPFAM" id="SSF49562">
    <property type="entry name" value="C2 domain (Calcium/lipid-binding domain, CaLB)"/>
    <property type="match status" value="2"/>
</dbReference>
<evidence type="ECO:0000313" key="3">
    <source>
        <dbReference type="EMBL" id="PAV77322.1"/>
    </source>
</evidence>
<dbReference type="PANTHER" id="PTHR10024">
    <property type="entry name" value="SYNAPTOTAGMIN"/>
    <property type="match status" value="1"/>
</dbReference>
<dbReference type="PANTHER" id="PTHR10024:SF348">
    <property type="entry name" value="SYNAPTOTAGMIN-17"/>
    <property type="match status" value="1"/>
</dbReference>
<dbReference type="SMART" id="SM00239">
    <property type="entry name" value="C2"/>
    <property type="match status" value="2"/>
</dbReference>
<dbReference type="STRING" id="2018661.A0A2A2KTP7"/>
<reference evidence="3 4" key="1">
    <citation type="journal article" date="2017" name="Curr. Biol.">
        <title>Genome architecture and evolution of a unichromosomal asexual nematode.</title>
        <authorList>
            <person name="Fradin H."/>
            <person name="Zegar C."/>
            <person name="Gutwein M."/>
            <person name="Lucas J."/>
            <person name="Kovtun M."/>
            <person name="Corcoran D."/>
            <person name="Baugh L.R."/>
            <person name="Kiontke K."/>
            <person name="Gunsalus K."/>
            <person name="Fitch D.H."/>
            <person name="Piano F."/>
        </authorList>
    </citation>
    <scope>NUCLEOTIDE SEQUENCE [LARGE SCALE GENOMIC DNA]</scope>
    <source>
        <strain evidence="3">PF1309</strain>
    </source>
</reference>
<dbReference type="Proteomes" id="UP000218231">
    <property type="component" value="Unassembled WGS sequence"/>
</dbReference>
<dbReference type="Gene3D" id="2.60.40.150">
    <property type="entry name" value="C2 domain"/>
    <property type="match status" value="2"/>
</dbReference>
<dbReference type="InterPro" id="IPR000008">
    <property type="entry name" value="C2_dom"/>
</dbReference>
<dbReference type="GO" id="GO:0001786">
    <property type="term" value="F:phosphatidylserine binding"/>
    <property type="evidence" value="ECO:0007669"/>
    <property type="project" value="TreeGrafter"/>
</dbReference>
<keyword evidence="4" id="KW-1185">Reference proteome</keyword>
<evidence type="ECO:0000313" key="4">
    <source>
        <dbReference type="Proteomes" id="UP000218231"/>
    </source>
</evidence>
<evidence type="ECO:0000256" key="1">
    <source>
        <dbReference type="SAM" id="MobiDB-lite"/>
    </source>
</evidence>
<dbReference type="PROSITE" id="PS50004">
    <property type="entry name" value="C2"/>
    <property type="match status" value="2"/>
</dbReference>
<dbReference type="GO" id="GO:0017156">
    <property type="term" value="P:calcium-ion regulated exocytosis"/>
    <property type="evidence" value="ECO:0007669"/>
    <property type="project" value="TreeGrafter"/>
</dbReference>
<dbReference type="OrthoDB" id="9947256at2759"/>
<dbReference type="EMBL" id="LIAE01007728">
    <property type="protein sequence ID" value="PAV77322.1"/>
    <property type="molecule type" value="Genomic_DNA"/>
</dbReference>
<dbReference type="GO" id="GO:0005886">
    <property type="term" value="C:plasma membrane"/>
    <property type="evidence" value="ECO:0007669"/>
    <property type="project" value="TreeGrafter"/>
</dbReference>
<feature type="domain" description="C2" evidence="2">
    <location>
        <begin position="125"/>
        <end position="247"/>
    </location>
</feature>
<dbReference type="GO" id="GO:0005509">
    <property type="term" value="F:calcium ion binding"/>
    <property type="evidence" value="ECO:0007669"/>
    <property type="project" value="TreeGrafter"/>
</dbReference>
<feature type="compositionally biased region" description="Acidic residues" evidence="1">
    <location>
        <begin position="277"/>
        <end position="289"/>
    </location>
</feature>
<evidence type="ECO:0000259" key="2">
    <source>
        <dbReference type="PROSITE" id="PS50004"/>
    </source>
</evidence>
<protein>
    <recommendedName>
        <fullName evidence="2">C2 domain-containing protein</fullName>
    </recommendedName>
</protein>
<dbReference type="InterPro" id="IPR035892">
    <property type="entry name" value="C2_domain_sf"/>
</dbReference>
<dbReference type="GO" id="GO:0005544">
    <property type="term" value="F:calcium-dependent phospholipid binding"/>
    <property type="evidence" value="ECO:0007669"/>
    <property type="project" value="TreeGrafter"/>
</dbReference>
<gene>
    <name evidence="3" type="ORF">WR25_08408</name>
</gene>
<sequence>MYPSILNGFQHYNLDSLAGQLKPDMEIHAICKVSIPGIKTGKEQSSEVKRGRDPVYNQEFFFDSVSVEEIDTKNVVVAVYHQGNAKLGKDILIGEATIPLREIREVNSKKEIKVIEEIKQQAPKKLGKIYITSCIEKESKRMTINLKKAEDLPRYGLTGAPDVCVKITVAQGEKSQTKSSRVLKSTTTAVYNEAVMFLCGTTKQEINNMKITVSVHDMNRTCTGDDIIGVAYLGQLAQDKSEVDQWKNTVEHIGKEYKGTHHLKAPNAAPTVHVAEPGEDDNDDVENDE</sequence>
<dbReference type="CDD" id="cd00030">
    <property type="entry name" value="C2"/>
    <property type="match status" value="1"/>
</dbReference>
<dbReference type="AlphaFoldDB" id="A0A2A2KTP7"/>
<feature type="region of interest" description="Disordered" evidence="1">
    <location>
        <begin position="263"/>
        <end position="289"/>
    </location>
</feature>
<proteinExistence type="predicted"/>
<dbReference type="GO" id="GO:0000149">
    <property type="term" value="F:SNARE binding"/>
    <property type="evidence" value="ECO:0007669"/>
    <property type="project" value="TreeGrafter"/>
</dbReference>
<feature type="domain" description="C2" evidence="2">
    <location>
        <begin position="1"/>
        <end position="113"/>
    </location>
</feature>
<dbReference type="Pfam" id="PF00168">
    <property type="entry name" value="C2"/>
    <property type="match status" value="2"/>
</dbReference>
<dbReference type="GO" id="GO:0030276">
    <property type="term" value="F:clathrin binding"/>
    <property type="evidence" value="ECO:0007669"/>
    <property type="project" value="TreeGrafter"/>
</dbReference>
<dbReference type="GO" id="GO:0070382">
    <property type="term" value="C:exocytic vesicle"/>
    <property type="evidence" value="ECO:0007669"/>
    <property type="project" value="TreeGrafter"/>
</dbReference>
<name>A0A2A2KTP7_9BILA</name>
<comment type="caution">
    <text evidence="3">The sequence shown here is derived from an EMBL/GenBank/DDBJ whole genome shotgun (WGS) entry which is preliminary data.</text>
</comment>
<accession>A0A2A2KTP7</accession>
<organism evidence="3 4">
    <name type="scientific">Diploscapter pachys</name>
    <dbReference type="NCBI Taxonomy" id="2018661"/>
    <lineage>
        <taxon>Eukaryota</taxon>
        <taxon>Metazoa</taxon>
        <taxon>Ecdysozoa</taxon>
        <taxon>Nematoda</taxon>
        <taxon>Chromadorea</taxon>
        <taxon>Rhabditida</taxon>
        <taxon>Rhabditina</taxon>
        <taxon>Rhabditomorpha</taxon>
        <taxon>Rhabditoidea</taxon>
        <taxon>Rhabditidae</taxon>
        <taxon>Diploscapter</taxon>
    </lineage>
</organism>